<gene>
    <name evidence="1" type="ORF">MLD38_007758</name>
</gene>
<sequence>MAYMCADSGNLMAIAQQVIQQKQQQQRQQQQQQRPQLEHLHQSLPMANHPPPVHPPSAPVPFAWPPPPASASPGFCPDPLFVGSAPSPDDPVAAVPFPFDHDSVSAGSSFRFSDFDSCEWVESLMDATDPGPLQSGQDFGLFPSDPFVGRVPPAWTPPPATWTPPTPPPPPPAPLSLPSDSKPTVTNAVSPKEGPKSEKVTTSASEAAEIELQLSQPLLKALLECARVSELDPGLAAKTLQRIQESASDHGDPIERVSFYFCKALHTRLLSLQGEKVQTLRPTSPEEFTHSYKALNDACPYSKFAHLTANQAILEATEKASKIHIVDFGIVQGVQWAALLQALATRSKGKPEQIRISGIPAPALGTSSSATVTATGNRLAEFAKLLGLNFEFHPILAPIEELDASCFCVDPGEELAVNFMLQLYNLLDESSNAIDQALRLAKSLGPKIVTLGEYEVNLNQVGFVDRFRNALSYYAAVFKSLDPNMGRDSEERLQVESLLFGQRIGRVVGTTEKPGQRRERMEDKHRWKSLMEGAGFEPVAPSHYSISQARVLLWNYNFSSLYSLVESKPGFISLSFNEVPLLTVSSWH</sequence>
<reference evidence="2" key="1">
    <citation type="journal article" date="2023" name="Front. Plant Sci.">
        <title>Chromosomal-level genome assembly of Melastoma candidum provides insights into trichome evolution.</title>
        <authorList>
            <person name="Zhong Y."/>
            <person name="Wu W."/>
            <person name="Sun C."/>
            <person name="Zou P."/>
            <person name="Liu Y."/>
            <person name="Dai S."/>
            <person name="Zhou R."/>
        </authorList>
    </citation>
    <scope>NUCLEOTIDE SEQUENCE [LARGE SCALE GENOMIC DNA]</scope>
</reference>
<evidence type="ECO:0000313" key="2">
    <source>
        <dbReference type="Proteomes" id="UP001057402"/>
    </source>
</evidence>
<keyword evidence="2" id="KW-1185">Reference proteome</keyword>
<proteinExistence type="predicted"/>
<dbReference type="EMBL" id="CM042882">
    <property type="protein sequence ID" value="KAI4381707.1"/>
    <property type="molecule type" value="Genomic_DNA"/>
</dbReference>
<organism evidence="1 2">
    <name type="scientific">Melastoma candidum</name>
    <dbReference type="NCBI Taxonomy" id="119954"/>
    <lineage>
        <taxon>Eukaryota</taxon>
        <taxon>Viridiplantae</taxon>
        <taxon>Streptophyta</taxon>
        <taxon>Embryophyta</taxon>
        <taxon>Tracheophyta</taxon>
        <taxon>Spermatophyta</taxon>
        <taxon>Magnoliopsida</taxon>
        <taxon>eudicotyledons</taxon>
        <taxon>Gunneridae</taxon>
        <taxon>Pentapetalae</taxon>
        <taxon>rosids</taxon>
        <taxon>malvids</taxon>
        <taxon>Myrtales</taxon>
        <taxon>Melastomataceae</taxon>
        <taxon>Melastomatoideae</taxon>
        <taxon>Melastomateae</taxon>
        <taxon>Melastoma</taxon>
    </lineage>
</organism>
<evidence type="ECO:0000313" key="1">
    <source>
        <dbReference type="EMBL" id="KAI4381707.1"/>
    </source>
</evidence>
<accession>A0ACB9RTC6</accession>
<name>A0ACB9RTC6_9MYRT</name>
<comment type="caution">
    <text evidence="1">The sequence shown here is derived from an EMBL/GenBank/DDBJ whole genome shotgun (WGS) entry which is preliminary data.</text>
</comment>
<dbReference type="Proteomes" id="UP001057402">
    <property type="component" value="Chromosome 3"/>
</dbReference>
<protein>
    <submittedName>
        <fullName evidence="1">Uncharacterized protein</fullName>
    </submittedName>
</protein>